<proteinExistence type="predicted"/>
<gene>
    <name evidence="2" type="ORF">ACFQJ7_09130</name>
</gene>
<sequence>MADRRRYTGTQRLQLLWSLSLFLLVGMVFILDRAVGVPASPLILALVLSVVWLLGLGVLGFRERQQWNKMVAQSSFSKQVGPNAADLETLVDGRSVTVSTTVPGLTAQTHTEVTTTVQEVDASFTVQFEHVKDSGTENGLTTGDDSFDEQFVIDGSSQNVNRILSSDVRTALLSIETEGTCTITGEHVTFEIPFTMLSPGELEQLGEMVITIAKQVEAVGRADR</sequence>
<accession>A0ABD5X4Y4</accession>
<comment type="caution">
    <text evidence="2">The sequence shown here is derived from an EMBL/GenBank/DDBJ whole genome shotgun (WGS) entry which is preliminary data.</text>
</comment>
<name>A0ABD5X4Y4_9EURY</name>
<feature type="transmembrane region" description="Helical" evidence="1">
    <location>
        <begin position="42"/>
        <end position="61"/>
    </location>
</feature>
<evidence type="ECO:0000313" key="3">
    <source>
        <dbReference type="Proteomes" id="UP001596414"/>
    </source>
</evidence>
<evidence type="ECO:0000313" key="2">
    <source>
        <dbReference type="EMBL" id="MFC7126196.1"/>
    </source>
</evidence>
<keyword evidence="1" id="KW-1133">Transmembrane helix</keyword>
<evidence type="ECO:0000256" key="1">
    <source>
        <dbReference type="SAM" id="Phobius"/>
    </source>
</evidence>
<dbReference type="AlphaFoldDB" id="A0ABD5X4Y4"/>
<keyword evidence="1" id="KW-0472">Membrane</keyword>
<dbReference type="EMBL" id="JBHSZQ010000019">
    <property type="protein sequence ID" value="MFC7126196.1"/>
    <property type="molecule type" value="Genomic_DNA"/>
</dbReference>
<feature type="transmembrane region" description="Helical" evidence="1">
    <location>
        <begin position="12"/>
        <end position="30"/>
    </location>
</feature>
<keyword evidence="1" id="KW-0812">Transmembrane</keyword>
<organism evidence="2 3">
    <name type="scientific">Halovenus rubra</name>
    <dbReference type="NCBI Taxonomy" id="869890"/>
    <lineage>
        <taxon>Archaea</taxon>
        <taxon>Methanobacteriati</taxon>
        <taxon>Methanobacteriota</taxon>
        <taxon>Stenosarchaea group</taxon>
        <taxon>Halobacteria</taxon>
        <taxon>Halobacteriales</taxon>
        <taxon>Haloarculaceae</taxon>
        <taxon>Halovenus</taxon>
    </lineage>
</organism>
<dbReference type="RefSeq" id="WP_267638835.1">
    <property type="nucleotide sequence ID" value="NZ_JAODIY010000043.1"/>
</dbReference>
<dbReference type="Proteomes" id="UP001596414">
    <property type="component" value="Unassembled WGS sequence"/>
</dbReference>
<reference evidence="2 3" key="1">
    <citation type="journal article" date="2014" name="Int. J. Syst. Evol. Microbiol.">
        <title>Complete genome sequence of Corynebacterium casei LMG S-19264T (=DSM 44701T), isolated from a smear-ripened cheese.</title>
        <authorList>
            <consortium name="US DOE Joint Genome Institute (JGI-PGF)"/>
            <person name="Walter F."/>
            <person name="Albersmeier A."/>
            <person name="Kalinowski J."/>
            <person name="Ruckert C."/>
        </authorList>
    </citation>
    <scope>NUCLEOTIDE SEQUENCE [LARGE SCALE GENOMIC DNA]</scope>
    <source>
        <strain evidence="2 3">CGMCC 4.7215</strain>
    </source>
</reference>
<protein>
    <submittedName>
        <fullName evidence="2">Uncharacterized protein</fullName>
    </submittedName>
</protein>